<evidence type="ECO:0000313" key="3">
    <source>
        <dbReference type="Proteomes" id="UP000248326"/>
    </source>
</evidence>
<organism evidence="2 3">
    <name type="scientific">Deinococcus yavapaiensis KR-236</name>
    <dbReference type="NCBI Taxonomy" id="694435"/>
    <lineage>
        <taxon>Bacteria</taxon>
        <taxon>Thermotogati</taxon>
        <taxon>Deinococcota</taxon>
        <taxon>Deinococci</taxon>
        <taxon>Deinococcales</taxon>
        <taxon>Deinococcaceae</taxon>
        <taxon>Deinococcus</taxon>
    </lineage>
</organism>
<evidence type="ECO:0000313" key="2">
    <source>
        <dbReference type="EMBL" id="PYE53339.1"/>
    </source>
</evidence>
<evidence type="ECO:0000256" key="1">
    <source>
        <dbReference type="SAM" id="Phobius"/>
    </source>
</evidence>
<comment type="caution">
    <text evidence="2">The sequence shown here is derived from an EMBL/GenBank/DDBJ whole genome shotgun (WGS) entry which is preliminary data.</text>
</comment>
<keyword evidence="1" id="KW-1133">Transmembrane helix</keyword>
<protein>
    <submittedName>
        <fullName evidence="2">Uncharacterized protein</fullName>
    </submittedName>
</protein>
<feature type="transmembrane region" description="Helical" evidence="1">
    <location>
        <begin position="30"/>
        <end position="51"/>
    </location>
</feature>
<keyword evidence="1" id="KW-0812">Transmembrane</keyword>
<name>A0A318S6S1_9DEIO</name>
<dbReference type="EMBL" id="QJSX01000009">
    <property type="protein sequence ID" value="PYE53339.1"/>
    <property type="molecule type" value="Genomic_DNA"/>
</dbReference>
<proteinExistence type="predicted"/>
<keyword evidence="3" id="KW-1185">Reference proteome</keyword>
<dbReference type="Proteomes" id="UP000248326">
    <property type="component" value="Unassembled WGS sequence"/>
</dbReference>
<gene>
    <name evidence="2" type="ORF">DES52_109113</name>
</gene>
<accession>A0A318S6S1</accession>
<sequence>MFLWLFVGLVVLSATYLVFLAVGPLHKTPLVRTLWIFAGVQYLAAIVAIAARLAGRA</sequence>
<dbReference type="AlphaFoldDB" id="A0A318S6S1"/>
<reference evidence="2 3" key="1">
    <citation type="submission" date="2018-06" db="EMBL/GenBank/DDBJ databases">
        <title>Genomic Encyclopedia of Type Strains, Phase IV (KMG-IV): sequencing the most valuable type-strain genomes for metagenomic binning, comparative biology and taxonomic classification.</title>
        <authorList>
            <person name="Goeker M."/>
        </authorList>
    </citation>
    <scope>NUCLEOTIDE SEQUENCE [LARGE SCALE GENOMIC DNA]</scope>
    <source>
        <strain evidence="2 3">DSM 18048</strain>
    </source>
</reference>
<keyword evidence="1" id="KW-0472">Membrane</keyword>
<dbReference type="RefSeq" id="WP_170131038.1">
    <property type="nucleotide sequence ID" value="NZ_QJSX01000009.1"/>
</dbReference>